<dbReference type="InterPro" id="IPR005320">
    <property type="entry name" value="Peptidase_S51"/>
</dbReference>
<dbReference type="InterPro" id="IPR029062">
    <property type="entry name" value="Class_I_gatase-like"/>
</dbReference>
<dbReference type="SUPFAM" id="SSF52317">
    <property type="entry name" value="Class I glutamine amidotransferase-like"/>
    <property type="match status" value="1"/>
</dbReference>
<dbReference type="AlphaFoldDB" id="A0AAW6QYJ7"/>
<proteinExistence type="inferred from homology"/>
<dbReference type="Proteomes" id="UP001152518">
    <property type="component" value="Unassembled WGS sequence"/>
</dbReference>
<evidence type="ECO:0000256" key="3">
    <source>
        <dbReference type="ARBA" id="ARBA00022801"/>
    </source>
</evidence>
<comment type="similarity">
    <text evidence="1">Belongs to the peptidase S51 family.</text>
</comment>
<comment type="caution">
    <text evidence="5">The sequence shown here is derived from an EMBL/GenBank/DDBJ whole genome shotgun (WGS) entry which is preliminary data.</text>
</comment>
<dbReference type="Pfam" id="PF03575">
    <property type="entry name" value="Peptidase_S51"/>
    <property type="match status" value="1"/>
</dbReference>
<accession>A0AAW6QYJ7</accession>
<dbReference type="GO" id="GO:0008236">
    <property type="term" value="F:serine-type peptidase activity"/>
    <property type="evidence" value="ECO:0007669"/>
    <property type="project" value="UniProtKB-KW"/>
</dbReference>
<gene>
    <name evidence="5" type="ORF">E2650_11970</name>
</gene>
<reference evidence="5" key="1">
    <citation type="journal article" date="2019" name="Int J Environ Res Public Health">
        <title>Characterization of Chromosome-Mediated BlaOXA-894 in Shewanella xiamenensis Isolated from Pig Wastewater.</title>
        <authorList>
            <person name="Zou H."/>
            <person name="Zhou Z."/>
            <person name="Xia H."/>
            <person name="Zhao Q."/>
            <person name="Li X."/>
        </authorList>
    </citation>
    <scope>NUCLEOTIDE SEQUENCE</scope>
    <source>
        <strain evidence="5">2015oxa</strain>
    </source>
</reference>
<reference evidence="5" key="2">
    <citation type="submission" date="2019-04" db="EMBL/GenBank/DDBJ databases">
        <authorList>
            <person name="Zou H."/>
        </authorList>
    </citation>
    <scope>NUCLEOTIDE SEQUENCE</scope>
    <source>
        <strain evidence="5">2015oxa</strain>
    </source>
</reference>
<evidence type="ECO:0000256" key="1">
    <source>
        <dbReference type="ARBA" id="ARBA00006534"/>
    </source>
</evidence>
<keyword evidence="2" id="KW-0645">Protease</keyword>
<dbReference type="PANTHER" id="PTHR36175:SF1">
    <property type="entry name" value="CYANOPHYCINASE"/>
    <property type="match status" value="1"/>
</dbReference>
<evidence type="ECO:0000256" key="2">
    <source>
        <dbReference type="ARBA" id="ARBA00022670"/>
    </source>
</evidence>
<name>A0AAW6QYJ7_9GAMM</name>
<dbReference type="EMBL" id="SUNE01000007">
    <property type="protein sequence ID" value="MDG5900590.1"/>
    <property type="molecule type" value="Genomic_DNA"/>
</dbReference>
<protein>
    <submittedName>
        <fullName evidence="5">Peptidase S51</fullName>
    </submittedName>
</protein>
<dbReference type="GO" id="GO:0006508">
    <property type="term" value="P:proteolysis"/>
    <property type="evidence" value="ECO:0007669"/>
    <property type="project" value="UniProtKB-KW"/>
</dbReference>
<organism evidence="5">
    <name type="scientific">Shewanella xiamenensis</name>
    <dbReference type="NCBI Taxonomy" id="332186"/>
    <lineage>
        <taxon>Bacteria</taxon>
        <taxon>Pseudomonadati</taxon>
        <taxon>Pseudomonadota</taxon>
        <taxon>Gammaproteobacteria</taxon>
        <taxon>Alteromonadales</taxon>
        <taxon>Shewanellaceae</taxon>
        <taxon>Shewanella</taxon>
    </lineage>
</organism>
<evidence type="ECO:0000313" key="5">
    <source>
        <dbReference type="EMBL" id="MDG5900590.1"/>
    </source>
</evidence>
<dbReference type="PANTHER" id="PTHR36175">
    <property type="entry name" value="CYANOPHYCINASE"/>
    <property type="match status" value="1"/>
</dbReference>
<sequence>MAHTFLLSATMNHPSSKYLLFRSKKLLAFCCFFGVLVSPNLNALPILQPQKQAPQQLQFDLMLVGGGIKTCSSMSPENCKINTAFSPTAKRDIRYDFSPLWLERALAHPSLEMLTQAQQTNLRNASLAAEKYPALIPLNELKQKIGKFDPALLNSLDDKTYFALLDLLEGQQQADGSSKQEQVILDASRSSQTIELYRLFVQQALKKRQQRQPTAQRPLIAIVTASARDPFESAHFYLSVFEQAGAEVIWLPIDAALQKGIATGECNMLPLFRQQLQGNIDKQRLYPAKTQRQHDYCDNPNTLYKFLEQMDGLFLNGGDQSLTLKAWLTPEGQPSDALTLVKKRFAQQQIVIGGTSAGTAVMTQNNMITGGTSEGALTFGTYAAKAPSERCELNNCDGAIPATAVTYRPEGGLGFFPFGILDTHFTERDRQLRLLILAANTGTETAFGIDENTALLVDTKSQKLTVSGQHGVWVIEQVKQKTAHSFHSQINAISHYLTKGSVLTMDKEGNKIAELTIRKTAVTATSNSPQVTKPVVNNFTQWVKSACLDEEQNQVMVNKARLTIKPLLNDSCQLAQGAVGYQSINLVLEMQ</sequence>
<evidence type="ECO:0000256" key="4">
    <source>
        <dbReference type="ARBA" id="ARBA00022825"/>
    </source>
</evidence>
<keyword evidence="4" id="KW-0720">Serine protease</keyword>
<dbReference type="Gene3D" id="3.40.50.880">
    <property type="match status" value="1"/>
</dbReference>
<keyword evidence="3" id="KW-0378">Hydrolase</keyword>
<dbReference type="CDD" id="cd03145">
    <property type="entry name" value="GAT1_cyanophycinase"/>
    <property type="match status" value="1"/>
</dbReference>